<gene>
    <name evidence="7" type="ORF">CLV51_10522</name>
</gene>
<evidence type="ECO:0000313" key="8">
    <source>
        <dbReference type="Proteomes" id="UP000240971"/>
    </source>
</evidence>
<evidence type="ECO:0000256" key="3">
    <source>
        <dbReference type="ARBA" id="ARBA00022989"/>
    </source>
</evidence>
<dbReference type="Proteomes" id="UP000240971">
    <property type="component" value="Unassembled WGS sequence"/>
</dbReference>
<dbReference type="GO" id="GO:0016020">
    <property type="term" value="C:membrane"/>
    <property type="evidence" value="ECO:0007669"/>
    <property type="project" value="UniProtKB-SubCell"/>
</dbReference>
<evidence type="ECO:0000256" key="1">
    <source>
        <dbReference type="ARBA" id="ARBA00004167"/>
    </source>
</evidence>
<keyword evidence="8" id="KW-1185">Reference proteome</keyword>
<proteinExistence type="predicted"/>
<dbReference type="EMBL" id="PYAW01000005">
    <property type="protein sequence ID" value="PSL44650.1"/>
    <property type="molecule type" value="Genomic_DNA"/>
</dbReference>
<feature type="domain" description="AprE-like beta-barrel" evidence="6">
    <location>
        <begin position="209"/>
        <end position="287"/>
    </location>
</feature>
<organism evidence="7 8">
    <name type="scientific">Chitinophaga niastensis</name>
    <dbReference type="NCBI Taxonomy" id="536980"/>
    <lineage>
        <taxon>Bacteria</taxon>
        <taxon>Pseudomonadati</taxon>
        <taxon>Bacteroidota</taxon>
        <taxon>Chitinophagia</taxon>
        <taxon>Chitinophagales</taxon>
        <taxon>Chitinophagaceae</taxon>
        <taxon>Chitinophaga</taxon>
    </lineage>
</organism>
<dbReference type="PANTHER" id="PTHR30386:SF26">
    <property type="entry name" value="TRANSPORT PROTEIN COMB"/>
    <property type="match status" value="1"/>
</dbReference>
<evidence type="ECO:0000259" key="6">
    <source>
        <dbReference type="Pfam" id="PF26002"/>
    </source>
</evidence>
<dbReference type="RefSeq" id="WP_106530097.1">
    <property type="nucleotide sequence ID" value="NZ_PYAW01000005.1"/>
</dbReference>
<dbReference type="OrthoDB" id="7057889at2"/>
<evidence type="ECO:0000313" key="7">
    <source>
        <dbReference type="EMBL" id="PSL44650.1"/>
    </source>
</evidence>
<dbReference type="Pfam" id="PF26002">
    <property type="entry name" value="Beta-barrel_AprE"/>
    <property type="match status" value="1"/>
</dbReference>
<evidence type="ECO:0000256" key="4">
    <source>
        <dbReference type="ARBA" id="ARBA00023136"/>
    </source>
</evidence>
<dbReference type="AlphaFoldDB" id="A0A2P8HEK2"/>
<evidence type="ECO:0000256" key="5">
    <source>
        <dbReference type="SAM" id="Phobius"/>
    </source>
</evidence>
<comment type="subcellular location">
    <subcellularLocation>
        <location evidence="1">Membrane</location>
        <topology evidence="1">Single-pass membrane protein</topology>
    </subcellularLocation>
</comment>
<name>A0A2P8HEK2_CHINA</name>
<protein>
    <submittedName>
        <fullName evidence="7">HlyD family secretion protein</fullName>
    </submittedName>
</protein>
<dbReference type="Gene3D" id="2.40.30.170">
    <property type="match status" value="1"/>
</dbReference>
<feature type="transmembrane region" description="Helical" evidence="5">
    <location>
        <begin position="25"/>
        <end position="47"/>
    </location>
</feature>
<keyword evidence="2 5" id="KW-0812">Transmembrane</keyword>
<dbReference type="InterPro" id="IPR058982">
    <property type="entry name" value="Beta-barrel_AprE"/>
</dbReference>
<sequence>METNNIQYNVRSEEMQEIISNIPSWIVRTGSCLIFIILCVVISWSTFTVLPSTRSSKVQILTNPGISRILADSSNNAFYYLIASHTMVTMAQPIIFKGSAKEYNTAKQLLLMMQELSGTDQHLSPEKLSKLNAGLEQVGQQQINLTATGYSGGIRQLKSSYSKLHQWLNKKLIAAPVSGQIFFNDLQTGRELAYIIPEKAVYYGLLYLTQDNITAINIGQDVTIRLDGYQESIYGTLQGKIVAISDVPADNNLYLAKVALFPNKHNTGEKMIGLHPGAAGNAEIITGRESMFARAFFK</sequence>
<reference evidence="7 8" key="1">
    <citation type="submission" date="2018-03" db="EMBL/GenBank/DDBJ databases">
        <title>Genomic Encyclopedia of Archaeal and Bacterial Type Strains, Phase II (KMG-II): from individual species to whole genera.</title>
        <authorList>
            <person name="Goeker M."/>
        </authorList>
    </citation>
    <scope>NUCLEOTIDE SEQUENCE [LARGE SCALE GENOMIC DNA]</scope>
    <source>
        <strain evidence="7 8">DSM 24859</strain>
    </source>
</reference>
<accession>A0A2P8HEK2</accession>
<comment type="caution">
    <text evidence="7">The sequence shown here is derived from an EMBL/GenBank/DDBJ whole genome shotgun (WGS) entry which is preliminary data.</text>
</comment>
<keyword evidence="3 5" id="KW-1133">Transmembrane helix</keyword>
<keyword evidence="4 5" id="KW-0472">Membrane</keyword>
<dbReference type="PANTHER" id="PTHR30386">
    <property type="entry name" value="MEMBRANE FUSION SUBUNIT OF EMRAB-TOLC MULTIDRUG EFFLUX PUMP"/>
    <property type="match status" value="1"/>
</dbReference>
<dbReference type="InterPro" id="IPR050739">
    <property type="entry name" value="MFP"/>
</dbReference>
<evidence type="ECO:0000256" key="2">
    <source>
        <dbReference type="ARBA" id="ARBA00022692"/>
    </source>
</evidence>